<dbReference type="EMBL" id="GBXM01106897">
    <property type="protein sequence ID" value="JAH01680.1"/>
    <property type="molecule type" value="Transcribed_RNA"/>
</dbReference>
<accession>A0A0E9PCA3</accession>
<reference evidence="1" key="1">
    <citation type="submission" date="2014-11" db="EMBL/GenBank/DDBJ databases">
        <authorList>
            <person name="Amaro Gonzalez C."/>
        </authorList>
    </citation>
    <scope>NUCLEOTIDE SEQUENCE</scope>
</reference>
<reference evidence="1" key="2">
    <citation type="journal article" date="2015" name="Fish Shellfish Immunol.">
        <title>Early steps in the European eel (Anguilla anguilla)-Vibrio vulnificus interaction in the gills: Role of the RtxA13 toxin.</title>
        <authorList>
            <person name="Callol A."/>
            <person name="Pajuelo D."/>
            <person name="Ebbesson L."/>
            <person name="Teles M."/>
            <person name="MacKenzie S."/>
            <person name="Amaro C."/>
        </authorList>
    </citation>
    <scope>NUCLEOTIDE SEQUENCE</scope>
</reference>
<sequence>MEALSGLFFLPGMGFAHTRKGFSGAGCSWHPPSPPCAHFSLSAHSSRSLTSPRSSCLLPFL</sequence>
<organism evidence="1">
    <name type="scientific">Anguilla anguilla</name>
    <name type="common">European freshwater eel</name>
    <name type="synonym">Muraena anguilla</name>
    <dbReference type="NCBI Taxonomy" id="7936"/>
    <lineage>
        <taxon>Eukaryota</taxon>
        <taxon>Metazoa</taxon>
        <taxon>Chordata</taxon>
        <taxon>Craniata</taxon>
        <taxon>Vertebrata</taxon>
        <taxon>Euteleostomi</taxon>
        <taxon>Actinopterygii</taxon>
        <taxon>Neopterygii</taxon>
        <taxon>Teleostei</taxon>
        <taxon>Anguilliformes</taxon>
        <taxon>Anguillidae</taxon>
        <taxon>Anguilla</taxon>
    </lineage>
</organism>
<dbReference type="AlphaFoldDB" id="A0A0E9PCA3"/>
<proteinExistence type="predicted"/>
<name>A0A0E9PCA3_ANGAN</name>
<evidence type="ECO:0000313" key="1">
    <source>
        <dbReference type="EMBL" id="JAH01680.1"/>
    </source>
</evidence>
<protein>
    <submittedName>
        <fullName evidence="1">Uncharacterized protein</fullName>
    </submittedName>
</protein>